<dbReference type="Proteomes" id="UP001059209">
    <property type="component" value="Chromosome"/>
</dbReference>
<evidence type="ECO:0000313" key="4">
    <source>
        <dbReference type="Proteomes" id="UP001059209"/>
    </source>
</evidence>
<keyword evidence="4" id="KW-1185">Reference proteome</keyword>
<dbReference type="SMART" id="SM00086">
    <property type="entry name" value="PAC"/>
    <property type="match status" value="2"/>
</dbReference>
<name>A0ABY5Y4Z1_9FLAO</name>
<dbReference type="CDD" id="cd00130">
    <property type="entry name" value="PAS"/>
    <property type="match status" value="1"/>
</dbReference>
<dbReference type="InterPro" id="IPR001610">
    <property type="entry name" value="PAC"/>
</dbReference>
<dbReference type="InterPro" id="IPR035965">
    <property type="entry name" value="PAS-like_dom_sf"/>
</dbReference>
<dbReference type="Pfam" id="PF08448">
    <property type="entry name" value="PAS_4"/>
    <property type="match status" value="1"/>
</dbReference>
<dbReference type="InterPro" id="IPR000014">
    <property type="entry name" value="PAS"/>
</dbReference>
<accession>A0ABY5Y4Z1</accession>
<dbReference type="Pfam" id="PF13426">
    <property type="entry name" value="PAS_9"/>
    <property type="match status" value="1"/>
</dbReference>
<evidence type="ECO:0000259" key="1">
    <source>
        <dbReference type="Pfam" id="PF08448"/>
    </source>
</evidence>
<feature type="domain" description="PAS" evidence="2">
    <location>
        <begin position="196"/>
        <end position="246"/>
    </location>
</feature>
<dbReference type="NCBIfam" id="TIGR00229">
    <property type="entry name" value="sensory_box"/>
    <property type="match status" value="1"/>
</dbReference>
<dbReference type="RefSeq" id="WP_260571740.1">
    <property type="nucleotide sequence ID" value="NZ_CP104205.1"/>
</dbReference>
<dbReference type="Gene3D" id="3.30.450.20">
    <property type="entry name" value="PAS domain"/>
    <property type="match status" value="2"/>
</dbReference>
<organism evidence="3 4">
    <name type="scientific">Maribacter litopenaei</name>
    <dbReference type="NCBI Taxonomy" id="2976127"/>
    <lineage>
        <taxon>Bacteria</taxon>
        <taxon>Pseudomonadati</taxon>
        <taxon>Bacteroidota</taxon>
        <taxon>Flavobacteriia</taxon>
        <taxon>Flavobacteriales</taxon>
        <taxon>Flavobacteriaceae</taxon>
        <taxon>Maribacter</taxon>
    </lineage>
</organism>
<feature type="domain" description="PAS fold-4" evidence="1">
    <location>
        <begin position="15"/>
        <end position="121"/>
    </location>
</feature>
<evidence type="ECO:0000313" key="3">
    <source>
        <dbReference type="EMBL" id="UWX54101.1"/>
    </source>
</evidence>
<dbReference type="InterPro" id="IPR013656">
    <property type="entry name" value="PAS_4"/>
</dbReference>
<dbReference type="EMBL" id="CP104205">
    <property type="protein sequence ID" value="UWX54101.1"/>
    <property type="molecule type" value="Genomic_DNA"/>
</dbReference>
<dbReference type="SUPFAM" id="SSF55785">
    <property type="entry name" value="PYP-like sensor domain (PAS domain)"/>
    <property type="match status" value="2"/>
</dbReference>
<protein>
    <submittedName>
        <fullName evidence="3">PAS domain-containing protein</fullName>
    </submittedName>
</protein>
<gene>
    <name evidence="3" type="ORF">NYZ99_13810</name>
</gene>
<reference evidence="3" key="1">
    <citation type="submission" date="2022-09" db="EMBL/GenBank/DDBJ databases">
        <title>Maribacter litopenaei sp. nov., isolated from the intestinal tract of the Pacific White Shrimp, Litopenaeus vannamei.</title>
        <authorList>
            <person name="Kim S.Y."/>
            <person name="Hwang C.Y."/>
        </authorList>
    </citation>
    <scope>NUCLEOTIDE SEQUENCE</scope>
    <source>
        <strain evidence="3">HL-LV01</strain>
    </source>
</reference>
<proteinExistence type="predicted"/>
<evidence type="ECO:0000259" key="2">
    <source>
        <dbReference type="Pfam" id="PF13426"/>
    </source>
</evidence>
<sequence>MLIDPHIQSTSYLVKQLPTLTVFIDLEFKIIHASDKWLFTFGENSNSIFGQSLFEVFPNLSKKWKTIITECFKGKSNPMGVQKYRNLQQIEKWYEWSNTCWYDENENIIGAIIQINDITDAIESEMELEKTKVQLRQQSEISKTGRWEYDILNDEIIWCDITKLIHEVSQDYVPRLDTSIEFYKEGYSRNAISMAIFEAQEKGTPWSLKLQIITATGKEKWVLAAGKPLYEKKKLIGFTGTFQDIDEQVLPIWKQKRMKSFLEH</sequence>